<dbReference type="InterPro" id="IPR011989">
    <property type="entry name" value="ARM-like"/>
</dbReference>
<reference evidence="11" key="1">
    <citation type="submission" date="2014-04" db="EMBL/GenBank/DDBJ databases">
        <title>Evolutionary Origins and Diversification of the Mycorrhizal Mutualists.</title>
        <authorList>
            <consortium name="DOE Joint Genome Institute"/>
            <consortium name="Mycorrhizal Genomics Consortium"/>
            <person name="Kohler A."/>
            <person name="Kuo A."/>
            <person name="Nagy L.G."/>
            <person name="Floudas D."/>
            <person name="Copeland A."/>
            <person name="Barry K.W."/>
            <person name="Cichocki N."/>
            <person name="Veneault-Fourrey C."/>
            <person name="LaButti K."/>
            <person name="Lindquist E.A."/>
            <person name="Lipzen A."/>
            <person name="Lundell T."/>
            <person name="Morin E."/>
            <person name="Murat C."/>
            <person name="Riley R."/>
            <person name="Ohm R."/>
            <person name="Sun H."/>
            <person name="Tunlid A."/>
            <person name="Henrissat B."/>
            <person name="Grigoriev I.V."/>
            <person name="Hibbett D.S."/>
            <person name="Martin F."/>
        </authorList>
    </citation>
    <scope>NUCLEOTIDE SEQUENCE [LARGE SCALE GENOMIC DNA]</scope>
    <source>
        <strain evidence="11">FD-334 SS-4</strain>
    </source>
</reference>
<dbReference type="Pfam" id="PF12719">
    <property type="entry name" value="Cnd3"/>
    <property type="match status" value="1"/>
</dbReference>
<evidence type="ECO:0000256" key="2">
    <source>
        <dbReference type="ARBA" id="ARBA00006533"/>
    </source>
</evidence>
<keyword evidence="3" id="KW-0158">Chromosome</keyword>
<evidence type="ECO:0000256" key="5">
    <source>
        <dbReference type="ARBA" id="ARBA00022776"/>
    </source>
</evidence>
<comment type="similarity">
    <text evidence="2">Belongs to the CND3 (condensin subunit 3) family.</text>
</comment>
<keyword evidence="7" id="KW-0131">Cell cycle</keyword>
<dbReference type="Proteomes" id="UP000054270">
    <property type="component" value="Unassembled WGS sequence"/>
</dbReference>
<keyword evidence="11" id="KW-1185">Reference proteome</keyword>
<sequence length="973" mass="110733">MPSTIRRPTASGLRQQFHLSISHILQQVQDTIANHRKNYVTLYKVHTEAAAYTEESSEGLITVGENLFWEAFASRLLRAFTIKKGVAVADNVLKFVGGYIRHMNEKAIEEREHEVGDAEEEEATPASRFTGRLLSALQQAFHAKDKNVRYRVLFTLLQMIAHLGEIDEDVYNDLVRALVERINDKEASIRSIAAICLAKLAVSEGSSEVEEIPVLAVLLEAMSYDSSAEVRRAILMNVPLDNRTFPAVLDRTRDTDQSIRKLVYGNVLLRCTQNKDDATLNAPGSESTHPRMLSIEQRELIVKNGLGDRDPTVKSAAAILISKWMKLVTEDEILSLLSLFDLNSDTTVAFDALQSVFQTQPEIFENLDFNVEYWKNLTAGKAFLARAFVDYCKSAKEEARLECALPVVTAIAFQIQDAYNHFVDFLVKFDALHASEDVDEKELNKLEEEKHLREFILAELLKLATNLDYSDEIGRRKTFQLVRDMLDAELLPEVLMGPCLDVLRELSATERDLIRLVVEIVQELRDGVIEGAEETEDPNQSLDVAGNPTPIPAPCAEMTPVQQMRLDAIDSKCLTMCIGMLERVNGTFEENITLHGILKTLIIPSALKEDGLLRERGTKALALCCLIDRRIAEEFFKIFIQKLSTSPASIRVVIAHALIDICMVHKKAIFRDESNNLEMTTHFLLSQVRKEQDPEVQAILCQGVAKLVIAKMITDIEAIKTLLKIYISPLTVGNAILRQSLNLFFNIYSFSSLENQQRMQEIFLLIFLDVCEDHRQAIEVDEDVDVVESNQIASMFVMWTDPLQLSKAINKEDVEDGKIANECIQLDMARDIITLLFEKDLKIEIEREDKRVLCQLLNKLYIPDTVDRYRIRSMKLLMVNLRARRPLRDHVSKTAFSKFEATFTKKFEKLLEDFSEEEFRKLEELDELFMFLDSIFPPDDEETTETDIPRKRGRKRYSFVNLFCSAGLTGNDK</sequence>
<keyword evidence="6" id="KW-0226">DNA condensation</keyword>
<organism evidence="10 11">
    <name type="scientific">Hypholoma sublateritium (strain FD-334 SS-4)</name>
    <dbReference type="NCBI Taxonomy" id="945553"/>
    <lineage>
        <taxon>Eukaryota</taxon>
        <taxon>Fungi</taxon>
        <taxon>Dikarya</taxon>
        <taxon>Basidiomycota</taxon>
        <taxon>Agaricomycotina</taxon>
        <taxon>Agaricomycetes</taxon>
        <taxon>Agaricomycetidae</taxon>
        <taxon>Agaricales</taxon>
        <taxon>Agaricineae</taxon>
        <taxon>Strophariaceae</taxon>
        <taxon>Hypholoma</taxon>
    </lineage>
</organism>
<name>A0A0D2P7X5_HYPSF</name>
<keyword evidence="4" id="KW-0132">Cell division</keyword>
<protein>
    <recommendedName>
        <fullName evidence="9">Nuclear condensin complex subunit 3 C-terminal domain-containing protein</fullName>
    </recommendedName>
</protein>
<proteinExistence type="inferred from homology"/>
<dbReference type="PANTHER" id="PTHR14418">
    <property type="entry name" value="CONDENSIN COMPLEX SUBUNIT 3-RELATED"/>
    <property type="match status" value="1"/>
</dbReference>
<dbReference type="InterPro" id="IPR025977">
    <property type="entry name" value="Cnd3_C"/>
</dbReference>
<dbReference type="PANTHER" id="PTHR14418:SF5">
    <property type="entry name" value="CONDENSIN COMPLEX SUBUNIT 3"/>
    <property type="match status" value="1"/>
</dbReference>
<evidence type="ECO:0000313" key="11">
    <source>
        <dbReference type="Proteomes" id="UP000054270"/>
    </source>
</evidence>
<dbReference type="InterPro" id="IPR016024">
    <property type="entry name" value="ARM-type_fold"/>
</dbReference>
<dbReference type="InterPro" id="IPR021133">
    <property type="entry name" value="HEAT_type_2"/>
</dbReference>
<evidence type="ECO:0000313" key="10">
    <source>
        <dbReference type="EMBL" id="KJA27084.1"/>
    </source>
</evidence>
<dbReference type="GO" id="GO:0007076">
    <property type="term" value="P:mitotic chromosome condensation"/>
    <property type="evidence" value="ECO:0007669"/>
    <property type="project" value="InterPro"/>
</dbReference>
<dbReference type="GO" id="GO:0000793">
    <property type="term" value="C:condensed chromosome"/>
    <property type="evidence" value="ECO:0007669"/>
    <property type="project" value="TreeGrafter"/>
</dbReference>
<dbReference type="OMA" id="NHQKNFV"/>
<dbReference type="STRING" id="945553.A0A0D2P7X5"/>
<dbReference type="SUPFAM" id="SSF48371">
    <property type="entry name" value="ARM repeat"/>
    <property type="match status" value="1"/>
</dbReference>
<dbReference type="OrthoDB" id="27187at2759"/>
<feature type="repeat" description="HEAT" evidence="8">
    <location>
        <begin position="174"/>
        <end position="211"/>
    </location>
</feature>
<dbReference type="GO" id="GO:0051301">
    <property type="term" value="P:cell division"/>
    <property type="evidence" value="ECO:0007669"/>
    <property type="project" value="UniProtKB-KW"/>
</dbReference>
<dbReference type="Gene3D" id="1.25.10.10">
    <property type="entry name" value="Leucine-rich Repeat Variant"/>
    <property type="match status" value="1"/>
</dbReference>
<evidence type="ECO:0000259" key="9">
    <source>
        <dbReference type="Pfam" id="PF12719"/>
    </source>
</evidence>
<feature type="domain" description="Nuclear condensin complex subunit 3 C-terminal" evidence="9">
    <location>
        <begin position="572"/>
        <end position="862"/>
    </location>
</feature>
<evidence type="ECO:0000256" key="3">
    <source>
        <dbReference type="ARBA" id="ARBA00022454"/>
    </source>
</evidence>
<dbReference type="PROSITE" id="PS50077">
    <property type="entry name" value="HEAT_REPEAT"/>
    <property type="match status" value="1"/>
</dbReference>
<evidence type="ECO:0000256" key="8">
    <source>
        <dbReference type="PROSITE-ProRule" id="PRU00103"/>
    </source>
</evidence>
<gene>
    <name evidence="10" type="ORF">HYPSUDRAFT_131697</name>
</gene>
<keyword evidence="5" id="KW-0498">Mitosis</keyword>
<dbReference type="EMBL" id="KN817525">
    <property type="protein sequence ID" value="KJA27084.1"/>
    <property type="molecule type" value="Genomic_DNA"/>
</dbReference>
<accession>A0A0D2P7X5</accession>
<evidence type="ECO:0000256" key="7">
    <source>
        <dbReference type="ARBA" id="ARBA00023306"/>
    </source>
</evidence>
<comment type="subcellular location">
    <subcellularLocation>
        <location evidence="1">Chromosome</location>
    </subcellularLocation>
</comment>
<evidence type="ECO:0000256" key="1">
    <source>
        <dbReference type="ARBA" id="ARBA00004286"/>
    </source>
</evidence>
<dbReference type="GO" id="GO:0000796">
    <property type="term" value="C:condensin complex"/>
    <property type="evidence" value="ECO:0007669"/>
    <property type="project" value="InterPro"/>
</dbReference>
<evidence type="ECO:0000256" key="4">
    <source>
        <dbReference type="ARBA" id="ARBA00022618"/>
    </source>
</evidence>
<dbReference type="AlphaFoldDB" id="A0A0D2P7X5"/>
<dbReference type="InterPro" id="IPR027165">
    <property type="entry name" value="CND3"/>
</dbReference>
<evidence type="ECO:0000256" key="6">
    <source>
        <dbReference type="ARBA" id="ARBA00023067"/>
    </source>
</evidence>